<evidence type="ECO:0000313" key="1">
    <source>
        <dbReference type="EMBL" id="NIH57042.1"/>
    </source>
</evidence>
<protein>
    <submittedName>
        <fullName evidence="1">Uncharacterized protein YukE</fullName>
    </submittedName>
</protein>
<organism evidence="1 2">
    <name type="scientific">Brooklawnia cerclae</name>
    <dbReference type="NCBI Taxonomy" id="349934"/>
    <lineage>
        <taxon>Bacteria</taxon>
        <taxon>Bacillati</taxon>
        <taxon>Actinomycetota</taxon>
        <taxon>Actinomycetes</taxon>
        <taxon>Propionibacteriales</taxon>
        <taxon>Propionibacteriaceae</taxon>
        <taxon>Brooklawnia</taxon>
    </lineage>
</organism>
<dbReference type="Pfam" id="PF26363">
    <property type="entry name" value="Phospholipase-like"/>
    <property type="match status" value="1"/>
</dbReference>
<dbReference type="EMBL" id="JAAMOZ010000001">
    <property type="protein sequence ID" value="NIH57042.1"/>
    <property type="molecule type" value="Genomic_DNA"/>
</dbReference>
<dbReference type="InterPro" id="IPR029058">
    <property type="entry name" value="AB_hydrolase_fold"/>
</dbReference>
<accession>A0ABX0SF91</accession>
<name>A0ABX0SF91_9ACTN</name>
<reference evidence="1 2" key="1">
    <citation type="submission" date="2020-02" db="EMBL/GenBank/DDBJ databases">
        <title>Sequencing the genomes of 1000 actinobacteria strains.</title>
        <authorList>
            <person name="Klenk H.-P."/>
        </authorList>
    </citation>
    <scope>NUCLEOTIDE SEQUENCE [LARGE SCALE GENOMIC DNA]</scope>
    <source>
        <strain evidence="1 2">DSM 19609</strain>
    </source>
</reference>
<gene>
    <name evidence="1" type="ORF">FB473_001687</name>
</gene>
<dbReference type="SUPFAM" id="SSF53474">
    <property type="entry name" value="alpha/beta-Hydrolases"/>
    <property type="match status" value="1"/>
</dbReference>
<comment type="caution">
    <text evidence="1">The sequence shown here is derived from an EMBL/GenBank/DDBJ whole genome shotgun (WGS) entry which is preliminary data.</text>
</comment>
<evidence type="ECO:0000313" key="2">
    <source>
        <dbReference type="Proteomes" id="UP000749311"/>
    </source>
</evidence>
<proteinExistence type="predicted"/>
<dbReference type="Proteomes" id="UP000749311">
    <property type="component" value="Unassembled WGS sequence"/>
</dbReference>
<keyword evidence="2" id="KW-1185">Reference proteome</keyword>
<sequence length="560" mass="56882">MAQQSELARAAQILESAAALFDQTPVFDAGDTRVLAMQLYVHRWLPNHLVQPVLDFLMEAIGPFQEMLDALAGDPAAISAHASQVRDAASRVSGDHTDRFIAAAHVAAASWEGEAADAFRHTADTFPRVLSGYGTAAHRVADLAELTGANVGAVRALVRDTISDCLVEVVRVATRMALTAGAVTAAGAAAGAVAGAAAGSVLGPVGTLIGGLAGGLAGGFAGLGAGATAAIAEFIAWAGPFINDYVQYCSQVLQELVGVTTEAMGQMYGLGTTMTRAASLLQGTGDPGEYGRVRPGSFGDDMAGADPDQRDMTLAALIADFPDGDGTVTDPVTEQVYTRLTDDELRALGLDPALLADDGDGFLAGVYRAVGPDGKTQLVVVMGATTIGADRNPDGTTAGILDDVVEDAIGGLVPSPQAMDAIRLAEAVQATGTGDDVVYTGHSLGGRLAAVASMTTGNAAVTFNAAGVSDPMLAYCAGVTGADPDELRARLDAGQIRGYQTTDDPLTIAQENAGGLSGAMPDIPGAQHRVDGQQGSLATGHGIANVMDSLASEYGWQTAS</sequence>
<dbReference type="RefSeq" id="WP_167166441.1">
    <property type="nucleotide sequence ID" value="NZ_BAAAOO010000011.1"/>
</dbReference>